<sequence length="56" mass="6184">MSSASVAITSIQRPSVKSSTISRRSSATSRSTSNRKCEQQHHPAHSRRATNFLTVR</sequence>
<gene>
    <name evidence="2" type="ORF">DPMN_090917</name>
</gene>
<dbReference type="Proteomes" id="UP000828390">
    <property type="component" value="Unassembled WGS sequence"/>
</dbReference>
<evidence type="ECO:0000256" key="1">
    <source>
        <dbReference type="SAM" id="MobiDB-lite"/>
    </source>
</evidence>
<name>A0A9D4R079_DREPO</name>
<organism evidence="2 3">
    <name type="scientific">Dreissena polymorpha</name>
    <name type="common">Zebra mussel</name>
    <name type="synonym">Mytilus polymorpha</name>
    <dbReference type="NCBI Taxonomy" id="45954"/>
    <lineage>
        <taxon>Eukaryota</taxon>
        <taxon>Metazoa</taxon>
        <taxon>Spiralia</taxon>
        <taxon>Lophotrochozoa</taxon>
        <taxon>Mollusca</taxon>
        <taxon>Bivalvia</taxon>
        <taxon>Autobranchia</taxon>
        <taxon>Heteroconchia</taxon>
        <taxon>Euheterodonta</taxon>
        <taxon>Imparidentia</taxon>
        <taxon>Neoheterodontei</taxon>
        <taxon>Myida</taxon>
        <taxon>Dreissenoidea</taxon>
        <taxon>Dreissenidae</taxon>
        <taxon>Dreissena</taxon>
    </lineage>
</organism>
<evidence type="ECO:0000313" key="3">
    <source>
        <dbReference type="Proteomes" id="UP000828390"/>
    </source>
</evidence>
<reference evidence="2" key="1">
    <citation type="journal article" date="2019" name="bioRxiv">
        <title>The Genome of the Zebra Mussel, Dreissena polymorpha: A Resource for Invasive Species Research.</title>
        <authorList>
            <person name="McCartney M.A."/>
            <person name="Auch B."/>
            <person name="Kono T."/>
            <person name="Mallez S."/>
            <person name="Zhang Y."/>
            <person name="Obille A."/>
            <person name="Becker A."/>
            <person name="Abrahante J.E."/>
            <person name="Garbe J."/>
            <person name="Badalamenti J.P."/>
            <person name="Herman A."/>
            <person name="Mangelson H."/>
            <person name="Liachko I."/>
            <person name="Sullivan S."/>
            <person name="Sone E.D."/>
            <person name="Koren S."/>
            <person name="Silverstein K.A.T."/>
            <person name="Beckman K.B."/>
            <person name="Gohl D.M."/>
        </authorList>
    </citation>
    <scope>NUCLEOTIDE SEQUENCE</scope>
    <source>
        <strain evidence="2">Duluth1</strain>
        <tissue evidence="2">Whole animal</tissue>
    </source>
</reference>
<feature type="compositionally biased region" description="Polar residues" evidence="1">
    <location>
        <begin position="1"/>
        <end position="17"/>
    </location>
</feature>
<keyword evidence="3" id="KW-1185">Reference proteome</keyword>
<protein>
    <submittedName>
        <fullName evidence="2">Uncharacterized protein</fullName>
    </submittedName>
</protein>
<feature type="region of interest" description="Disordered" evidence="1">
    <location>
        <begin position="1"/>
        <end position="56"/>
    </location>
</feature>
<comment type="caution">
    <text evidence="2">The sequence shown here is derived from an EMBL/GenBank/DDBJ whole genome shotgun (WGS) entry which is preliminary data.</text>
</comment>
<evidence type="ECO:0000313" key="2">
    <source>
        <dbReference type="EMBL" id="KAH3848550.1"/>
    </source>
</evidence>
<feature type="compositionally biased region" description="Low complexity" evidence="1">
    <location>
        <begin position="18"/>
        <end position="32"/>
    </location>
</feature>
<reference evidence="2" key="2">
    <citation type="submission" date="2020-11" db="EMBL/GenBank/DDBJ databases">
        <authorList>
            <person name="McCartney M.A."/>
            <person name="Auch B."/>
            <person name="Kono T."/>
            <person name="Mallez S."/>
            <person name="Becker A."/>
            <person name="Gohl D.M."/>
            <person name="Silverstein K.A.T."/>
            <person name="Koren S."/>
            <person name="Bechman K.B."/>
            <person name="Herman A."/>
            <person name="Abrahante J.E."/>
            <person name="Garbe J."/>
        </authorList>
    </citation>
    <scope>NUCLEOTIDE SEQUENCE</scope>
    <source>
        <strain evidence="2">Duluth1</strain>
        <tissue evidence="2">Whole animal</tissue>
    </source>
</reference>
<proteinExistence type="predicted"/>
<dbReference type="AlphaFoldDB" id="A0A9D4R079"/>
<dbReference type="EMBL" id="JAIWYP010000003">
    <property type="protein sequence ID" value="KAH3848550.1"/>
    <property type="molecule type" value="Genomic_DNA"/>
</dbReference>
<accession>A0A9D4R079</accession>